<evidence type="ECO:0000256" key="1">
    <source>
        <dbReference type="SAM" id="MobiDB-lite"/>
    </source>
</evidence>
<feature type="compositionally biased region" description="Polar residues" evidence="1">
    <location>
        <begin position="1150"/>
        <end position="1159"/>
    </location>
</feature>
<dbReference type="OrthoDB" id="10692400at2759"/>
<dbReference type="SUPFAM" id="SSF51126">
    <property type="entry name" value="Pectin lyase-like"/>
    <property type="match status" value="2"/>
</dbReference>
<dbReference type="InterPro" id="IPR011050">
    <property type="entry name" value="Pectin_lyase_fold/virulence"/>
</dbReference>
<evidence type="ECO:0000256" key="2">
    <source>
        <dbReference type="SAM" id="Phobius"/>
    </source>
</evidence>
<comment type="caution">
    <text evidence="3">The sequence shown here is derived from an EMBL/GenBank/DDBJ whole genome shotgun (WGS) entry which is preliminary data.</text>
</comment>
<name>A0A5J4VBI7_9EUKA</name>
<reference evidence="3 4" key="1">
    <citation type="submission" date="2019-03" db="EMBL/GenBank/DDBJ databases">
        <title>Single cell metagenomics reveals metabolic interactions within the superorganism composed of flagellate Streblomastix strix and complex community of Bacteroidetes bacteria on its surface.</title>
        <authorList>
            <person name="Treitli S.C."/>
            <person name="Kolisko M."/>
            <person name="Husnik F."/>
            <person name="Keeling P."/>
            <person name="Hampl V."/>
        </authorList>
    </citation>
    <scope>NUCLEOTIDE SEQUENCE [LARGE SCALE GENOMIC DNA]</scope>
    <source>
        <strain evidence="3">ST1C</strain>
    </source>
</reference>
<keyword evidence="2" id="KW-0472">Membrane</keyword>
<feature type="compositionally biased region" description="Acidic residues" evidence="1">
    <location>
        <begin position="1138"/>
        <end position="1149"/>
    </location>
</feature>
<proteinExistence type="predicted"/>
<dbReference type="EMBL" id="SNRW01008237">
    <property type="protein sequence ID" value="KAA6379845.1"/>
    <property type="molecule type" value="Genomic_DNA"/>
</dbReference>
<dbReference type="AlphaFoldDB" id="A0A5J4VBI7"/>
<protein>
    <submittedName>
        <fullName evidence="3">Uncharacterized protein</fullName>
    </submittedName>
</protein>
<evidence type="ECO:0000313" key="4">
    <source>
        <dbReference type="Proteomes" id="UP000324800"/>
    </source>
</evidence>
<evidence type="ECO:0000313" key="3">
    <source>
        <dbReference type="EMBL" id="KAA6379845.1"/>
    </source>
</evidence>
<accession>A0A5J4VBI7</accession>
<organism evidence="3 4">
    <name type="scientific">Streblomastix strix</name>
    <dbReference type="NCBI Taxonomy" id="222440"/>
    <lineage>
        <taxon>Eukaryota</taxon>
        <taxon>Metamonada</taxon>
        <taxon>Preaxostyla</taxon>
        <taxon>Oxymonadida</taxon>
        <taxon>Streblomastigidae</taxon>
        <taxon>Streblomastix</taxon>
    </lineage>
</organism>
<feature type="non-terminal residue" evidence="3">
    <location>
        <position position="1"/>
    </location>
</feature>
<keyword evidence="2" id="KW-1133">Transmembrane helix</keyword>
<dbReference type="Proteomes" id="UP000324800">
    <property type="component" value="Unassembled WGS sequence"/>
</dbReference>
<feature type="region of interest" description="Disordered" evidence="1">
    <location>
        <begin position="1138"/>
        <end position="1159"/>
    </location>
</feature>
<gene>
    <name evidence="3" type="ORF">EZS28_024628</name>
</gene>
<sequence length="1159" mass="129378">CIPFGDKRTRCEEFTVQCEVATPEYGKFDQTQAPAFYLANGSAQFEQIQVDDSSNGIQFVGPQSCIFYLGAGAQQFTLYNSSISDVIRVDGNGSVIMSDQQTISVIGIYNCSFRNCSAVNGGAIFIQISSQKITFTLESVVFFKCQSNNAGGAIYMDLRANVTASNIVFNKTFFLSCNAALEQVVGKDLHVNIGPQTIVLIRAMFRDSFTNQITNAIVQKIPSSNPAVDALCLVSYSLSQCPTVVNVSISDGSENNNGIQNPLASIEIGLNLTLYYSGEQVKTGTIIVNTGSYNEKPFIIQNMNITMLGQGTRSTYLSANENPSRPTPMIDLISTFFELRGFTFMYHQTESNVLLARAGKGTVLLLTELTINGNSTAPTVAQQMMYQQNIMKKDDINKMNLNQQYINYEEYEQYEQELQQQEEEEYINLQQEDRIRSTYLREKQLLQYEQRQRTGVDLSVSDSFIVSEGLLQMTTVRIINMRITKGNLVSLSQFDNTGLIMGLHSRIAGTLFSSIQCSNGEMIVVKQAPPDPNEPQQTAPTFEVIMSIFRSCESLNPDRGHVFYLEMTTAKVVINVTSFTYCVSRSGGALYISLDSYAVFDFLINDCEFDTCIASGTPEYEYDPQINQTLNPSEPHVPQQHYDASGIERTRTLYSSQGGALFFTSKKVDSGQDYLHSVKMNLNRFTKCGASIGQSIYAFNMSFEFTQLDVTGDNGKGSQLFFNSCDVSIVNGLIKAQDMPSPDPPDLRDDVQIQPYHQQQQDEGIELVIQSDDVFDQKQNGSQSSFHNQQISNPKSLSQLISTSQQSGIKTHRSSNAEIPRGPPAFQTYGMIYMNDSNIVIQNSSLINSDVGCIKMDGGSLYLEYVMFKDNRFKADLFPTLHMNVNCTNGGTIASYNCTYADNAVGTDLTLPVWITDHACNLTITPEDFYGPPFILIPRITSSIPVPTLKKGFLPYVEMRGVNFYPFNTSCHFVSSIDADYVWDGWADVINEHKVNCPLPQEFISKTNGNMRVSVANDGYNFSNSQTTFYLYTFDSGVILEDYIFVVILGLSVFFGFLVVVSIVIYMILQIRQCMVDAKDKLSEIRSARQAEEIKKRKLLKKKQMMQDGGVDALNAGVDIDIDDDDEYEEDNWYENGEFDEDVDEEEEQGIQNAINGGP</sequence>
<feature type="region of interest" description="Disordered" evidence="1">
    <location>
        <begin position="802"/>
        <end position="821"/>
    </location>
</feature>
<keyword evidence="2" id="KW-0812">Transmembrane</keyword>
<feature type="transmembrane region" description="Helical" evidence="2">
    <location>
        <begin position="1043"/>
        <end position="1069"/>
    </location>
</feature>